<sequence length="68" mass="6890">MNVITRSAGPRSAAYAVPDPYAAVVTTGPATAAAATARTTARRRNPDPATSVMSVIPHRLAETAVGGK</sequence>
<feature type="region of interest" description="Disordered" evidence="1">
    <location>
        <begin position="35"/>
        <end position="68"/>
    </location>
</feature>
<dbReference type="EMBL" id="AP026073">
    <property type="protein sequence ID" value="BDM69411.1"/>
    <property type="molecule type" value="Genomic_DNA"/>
</dbReference>
<reference evidence="2" key="1">
    <citation type="submission" date="2022-06" db="EMBL/GenBank/DDBJ databases">
        <title>Complete genome sequence of Streptomyces nigrescens HEK616.</title>
        <authorList>
            <person name="Asamizu S."/>
            <person name="Onaka H."/>
        </authorList>
    </citation>
    <scope>NUCLEOTIDE SEQUENCE</scope>
    <source>
        <strain evidence="2">HEK616</strain>
    </source>
</reference>
<organism evidence="2 3">
    <name type="scientific">Streptomyces nigrescens</name>
    <dbReference type="NCBI Taxonomy" id="1920"/>
    <lineage>
        <taxon>Bacteria</taxon>
        <taxon>Bacillati</taxon>
        <taxon>Actinomycetota</taxon>
        <taxon>Actinomycetes</taxon>
        <taxon>Kitasatosporales</taxon>
        <taxon>Streptomycetaceae</taxon>
        <taxon>Streptomyces</taxon>
    </lineage>
</organism>
<evidence type="ECO:0000313" key="3">
    <source>
        <dbReference type="Proteomes" id="UP001059597"/>
    </source>
</evidence>
<accession>A0ABN6QWT9</accession>
<gene>
    <name evidence="2" type="ORF">HEK616_28980</name>
</gene>
<name>A0ABN6QWT9_STRNI</name>
<protein>
    <submittedName>
        <fullName evidence="2">Uncharacterized protein</fullName>
    </submittedName>
</protein>
<dbReference type="Proteomes" id="UP001059597">
    <property type="component" value="Chromosome"/>
</dbReference>
<proteinExistence type="predicted"/>
<keyword evidence="3" id="KW-1185">Reference proteome</keyword>
<evidence type="ECO:0000256" key="1">
    <source>
        <dbReference type="SAM" id="MobiDB-lite"/>
    </source>
</evidence>
<evidence type="ECO:0000313" key="2">
    <source>
        <dbReference type="EMBL" id="BDM69411.1"/>
    </source>
</evidence>